<evidence type="ECO:0000256" key="1">
    <source>
        <dbReference type="SAM" id="SignalP"/>
    </source>
</evidence>
<keyword evidence="3" id="KW-1185">Reference proteome</keyword>
<dbReference type="RefSeq" id="WP_126463826.1">
    <property type="nucleotide sequence ID" value="NZ_AP018721.1"/>
</dbReference>
<comment type="caution">
    <text evidence="2">The sequence shown here is derived from an EMBL/GenBank/DDBJ whole genome shotgun (WGS) entry which is preliminary data.</text>
</comment>
<evidence type="ECO:0000313" key="2">
    <source>
        <dbReference type="EMBL" id="TCS72164.1"/>
    </source>
</evidence>
<accession>A0A4R3JYU2</accession>
<feature type="signal peptide" evidence="1">
    <location>
        <begin position="1"/>
        <end position="22"/>
    </location>
</feature>
<protein>
    <submittedName>
        <fullName evidence="2">Uncharacterized protein (TIGR02001 family)</fullName>
    </submittedName>
</protein>
<evidence type="ECO:0000313" key="3">
    <source>
        <dbReference type="Proteomes" id="UP000295135"/>
    </source>
</evidence>
<feature type="chain" id="PRO_5020497839" evidence="1">
    <location>
        <begin position="23"/>
        <end position="262"/>
    </location>
</feature>
<dbReference type="Pfam" id="PF09694">
    <property type="entry name" value="Gcw_chp"/>
    <property type="match status" value="1"/>
</dbReference>
<dbReference type="AlphaFoldDB" id="A0A4R3JYU2"/>
<dbReference type="EMBL" id="SLZY01000006">
    <property type="protein sequence ID" value="TCS72164.1"/>
    <property type="molecule type" value="Genomic_DNA"/>
</dbReference>
<organism evidence="2 3">
    <name type="scientific">Sulfuritortus calidifontis</name>
    <dbReference type="NCBI Taxonomy" id="1914471"/>
    <lineage>
        <taxon>Bacteria</taxon>
        <taxon>Pseudomonadati</taxon>
        <taxon>Pseudomonadota</taxon>
        <taxon>Betaproteobacteria</taxon>
        <taxon>Nitrosomonadales</taxon>
        <taxon>Thiobacillaceae</taxon>
        <taxon>Sulfuritortus</taxon>
    </lineage>
</organism>
<dbReference type="NCBIfam" id="TIGR02001">
    <property type="entry name" value="gcw_chp"/>
    <property type="match status" value="1"/>
</dbReference>
<dbReference type="Proteomes" id="UP000295135">
    <property type="component" value="Unassembled WGS sequence"/>
</dbReference>
<proteinExistence type="predicted"/>
<gene>
    <name evidence="2" type="ORF">EDC61_10679</name>
</gene>
<dbReference type="InterPro" id="IPR010239">
    <property type="entry name" value="CHP02001"/>
</dbReference>
<name>A0A4R3JYU2_9PROT</name>
<dbReference type="OrthoDB" id="9793561at2"/>
<reference evidence="2 3" key="1">
    <citation type="submission" date="2019-03" db="EMBL/GenBank/DDBJ databases">
        <title>Genomic Encyclopedia of Type Strains, Phase IV (KMG-IV): sequencing the most valuable type-strain genomes for metagenomic binning, comparative biology and taxonomic classification.</title>
        <authorList>
            <person name="Goeker M."/>
        </authorList>
    </citation>
    <scope>NUCLEOTIDE SEQUENCE [LARGE SCALE GENOMIC DNA]</scope>
    <source>
        <strain evidence="2 3">DSM 103923</strain>
    </source>
</reference>
<keyword evidence="1" id="KW-0732">Signal</keyword>
<sequence length="262" mass="28135">MKKLYASLVLAGLVTVPSLAAAADSPHTLTGNVSLTSNYLFRGISQTGGDPAIQGGLDYSHSSGFYLGTWASNVGWIEDYQGYDSGNLEIDLYGGYRGSFEKAGISYDLGVIGYIYPGDRNSAIVPDADTTEVYAALGWKWFTVKYSYVVSDGAFGFGKPAGTKDATGSDYWDLSASLPIGETGLTVGAHWGTFSFDNYKNQDYDDWKVSLTYDMGKMSNVMSGVTVGVAYSDTNAKKANWTDANGEYLGDGTAFFWISKAL</sequence>